<proteinExistence type="inferred from homology"/>
<keyword evidence="5" id="KW-1185">Reference proteome</keyword>
<dbReference type="CDD" id="cd05233">
    <property type="entry name" value="SDR_c"/>
    <property type="match status" value="1"/>
</dbReference>
<comment type="similarity">
    <text evidence="1 3">Belongs to the short-chain dehydrogenases/reductases (SDR) family.</text>
</comment>
<evidence type="ECO:0000256" key="3">
    <source>
        <dbReference type="RuleBase" id="RU000363"/>
    </source>
</evidence>
<dbReference type="eggNOG" id="COG0300">
    <property type="taxonomic scope" value="Bacteria"/>
</dbReference>
<dbReference type="PRINTS" id="PR00081">
    <property type="entry name" value="GDHRDH"/>
</dbReference>
<dbReference type="InterPro" id="IPR002347">
    <property type="entry name" value="SDR_fam"/>
</dbReference>
<organism evidence="4 5">
    <name type="scientific">Maritimibacter alkaliphilus HTCC2654</name>
    <dbReference type="NCBI Taxonomy" id="314271"/>
    <lineage>
        <taxon>Bacteria</taxon>
        <taxon>Pseudomonadati</taxon>
        <taxon>Pseudomonadota</taxon>
        <taxon>Alphaproteobacteria</taxon>
        <taxon>Rhodobacterales</taxon>
        <taxon>Roseobacteraceae</taxon>
        <taxon>Maritimibacter</taxon>
    </lineage>
</organism>
<sequence length="255" mass="27084">MGWALITGASSGLGLEFAKLAAADGWNLVISARREDELRALADTLPTEVVVVTADLAEPGAADRLWQAANDGRSIDLLVNNAGFGVHGRFATCGDDRERGSVTVNMVAVTELMQNALKQFRASGTKGKVLNVASLAGYMPSPNMAIYHATKSYVLTLSEAVHYECKRDGITVTALCPGPSKTNFFGAAGIDSAWLTSFLPMLAPDVIARAGWRALKAGKRVEVPGFVTKLVVLSAKITPRGLLARMNGFFWSGRG</sequence>
<dbReference type="Pfam" id="PF00106">
    <property type="entry name" value="adh_short"/>
    <property type="match status" value="1"/>
</dbReference>
<reference evidence="4 5" key="1">
    <citation type="journal article" date="2010" name="J. Bacteriol.">
        <title>Genome sequences of Pelagibaca bermudensis HTCC2601T and Maritimibacter alkaliphilus HTCC2654T, the type strains of two marine Roseobacter genera.</title>
        <authorList>
            <person name="Thrash J.C."/>
            <person name="Cho J.C."/>
            <person name="Ferriera S."/>
            <person name="Johnson J."/>
            <person name="Vergin K.L."/>
            <person name="Giovannoni S.J."/>
        </authorList>
    </citation>
    <scope>NUCLEOTIDE SEQUENCE [LARGE SCALE GENOMIC DNA]</scope>
    <source>
        <strain evidence="4 5">HTCC2654</strain>
    </source>
</reference>
<gene>
    <name evidence="4" type="ORF">RB2654_05190</name>
</gene>
<dbReference type="HOGENOM" id="CLU_010194_2_1_5"/>
<comment type="caution">
    <text evidence="4">The sequence shown here is derived from an EMBL/GenBank/DDBJ whole genome shotgun (WGS) entry which is preliminary data.</text>
</comment>
<dbReference type="OrthoDB" id="9810935at2"/>
<dbReference type="AlphaFoldDB" id="A3VL02"/>
<evidence type="ECO:0000313" key="5">
    <source>
        <dbReference type="Proteomes" id="UP000002931"/>
    </source>
</evidence>
<evidence type="ECO:0000256" key="1">
    <source>
        <dbReference type="ARBA" id="ARBA00006484"/>
    </source>
</evidence>
<dbReference type="RefSeq" id="WP_008329335.1">
    <property type="nucleotide sequence ID" value="NZ_CH902578.1"/>
</dbReference>
<evidence type="ECO:0000256" key="2">
    <source>
        <dbReference type="ARBA" id="ARBA00023002"/>
    </source>
</evidence>
<accession>A3VL02</accession>
<dbReference type="PANTHER" id="PTHR44196">
    <property type="entry name" value="DEHYDROGENASE/REDUCTASE SDR FAMILY MEMBER 7B"/>
    <property type="match status" value="1"/>
</dbReference>
<dbReference type="GO" id="GO:0016020">
    <property type="term" value="C:membrane"/>
    <property type="evidence" value="ECO:0007669"/>
    <property type="project" value="TreeGrafter"/>
</dbReference>
<dbReference type="GO" id="GO:0016491">
    <property type="term" value="F:oxidoreductase activity"/>
    <property type="evidence" value="ECO:0007669"/>
    <property type="project" value="UniProtKB-KW"/>
</dbReference>
<dbReference type="Proteomes" id="UP000002931">
    <property type="component" value="Unassembled WGS sequence"/>
</dbReference>
<dbReference type="Gene3D" id="3.40.50.720">
    <property type="entry name" value="NAD(P)-binding Rossmann-like Domain"/>
    <property type="match status" value="1"/>
</dbReference>
<protein>
    <submittedName>
        <fullName evidence="4">Short-chain dehydrogenase</fullName>
    </submittedName>
</protein>
<dbReference type="STRING" id="314271.RB2654_05190"/>
<evidence type="ECO:0000313" key="4">
    <source>
        <dbReference type="EMBL" id="EAQ11052.1"/>
    </source>
</evidence>
<dbReference type="EMBL" id="AAMT01000020">
    <property type="protein sequence ID" value="EAQ11052.1"/>
    <property type="molecule type" value="Genomic_DNA"/>
</dbReference>
<dbReference type="PANTHER" id="PTHR44196:SF2">
    <property type="entry name" value="SHORT-CHAIN DEHYDROGENASE-RELATED"/>
    <property type="match status" value="1"/>
</dbReference>
<dbReference type="SUPFAM" id="SSF51735">
    <property type="entry name" value="NAD(P)-binding Rossmann-fold domains"/>
    <property type="match status" value="1"/>
</dbReference>
<dbReference type="PIRSF" id="PIRSF000126">
    <property type="entry name" value="11-beta-HSD1"/>
    <property type="match status" value="1"/>
</dbReference>
<keyword evidence="2" id="KW-0560">Oxidoreductase</keyword>
<dbReference type="PRINTS" id="PR00080">
    <property type="entry name" value="SDRFAMILY"/>
</dbReference>
<dbReference type="InterPro" id="IPR036291">
    <property type="entry name" value="NAD(P)-bd_dom_sf"/>
</dbReference>
<name>A3VL02_9RHOB</name>